<keyword evidence="6" id="KW-0029">Amino-acid transport</keyword>
<keyword evidence="5 9" id="KW-0812">Transmembrane</keyword>
<evidence type="ECO:0000256" key="7">
    <source>
        <dbReference type="ARBA" id="ARBA00022989"/>
    </source>
</evidence>
<proteinExistence type="inferred from homology"/>
<dbReference type="InterPro" id="IPR043429">
    <property type="entry name" value="ArtM/GltK/GlnP/TcyL/YhdX-like"/>
</dbReference>
<comment type="similarity">
    <text evidence="2">Belongs to the binding-protein-dependent transport system permease family. HisMQ subfamily.</text>
</comment>
<dbReference type="PANTHER" id="PTHR30614">
    <property type="entry name" value="MEMBRANE COMPONENT OF AMINO ACID ABC TRANSPORTER"/>
    <property type="match status" value="1"/>
</dbReference>
<dbReference type="InterPro" id="IPR010065">
    <property type="entry name" value="AA_ABC_transptr_permease_3TM"/>
</dbReference>
<dbReference type="CDD" id="cd06261">
    <property type="entry name" value="TM_PBP2"/>
    <property type="match status" value="1"/>
</dbReference>
<dbReference type="GO" id="GO:0006865">
    <property type="term" value="P:amino acid transport"/>
    <property type="evidence" value="ECO:0007669"/>
    <property type="project" value="UniProtKB-KW"/>
</dbReference>
<name>A0A1F5V2R4_FRAXR</name>
<feature type="domain" description="ABC transmembrane type-1" evidence="10">
    <location>
        <begin position="64"/>
        <end position="264"/>
    </location>
</feature>
<evidence type="ECO:0000256" key="4">
    <source>
        <dbReference type="ARBA" id="ARBA00022475"/>
    </source>
</evidence>
<dbReference type="AlphaFoldDB" id="A0A1F5V2R4"/>
<protein>
    <recommendedName>
        <fullName evidence="10">ABC transmembrane type-1 domain-containing protein</fullName>
    </recommendedName>
</protein>
<evidence type="ECO:0000256" key="5">
    <source>
        <dbReference type="ARBA" id="ARBA00022692"/>
    </source>
</evidence>
<keyword evidence="8 9" id="KW-0472">Membrane</keyword>
<keyword evidence="3 9" id="KW-0813">Transport</keyword>
<evidence type="ECO:0000256" key="3">
    <source>
        <dbReference type="ARBA" id="ARBA00022448"/>
    </source>
</evidence>
<dbReference type="Gene3D" id="1.10.3720.10">
    <property type="entry name" value="MetI-like"/>
    <property type="match status" value="1"/>
</dbReference>
<feature type="transmembrane region" description="Helical" evidence="9">
    <location>
        <begin position="60"/>
        <end position="88"/>
    </location>
</feature>
<dbReference type="InterPro" id="IPR035906">
    <property type="entry name" value="MetI-like_sf"/>
</dbReference>
<dbReference type="GO" id="GO:0043190">
    <property type="term" value="C:ATP-binding cassette (ABC) transporter complex"/>
    <property type="evidence" value="ECO:0007669"/>
    <property type="project" value="InterPro"/>
</dbReference>
<evidence type="ECO:0000313" key="11">
    <source>
        <dbReference type="EMBL" id="OGF57734.1"/>
    </source>
</evidence>
<keyword evidence="4" id="KW-1003">Cell membrane</keyword>
<evidence type="ECO:0000256" key="9">
    <source>
        <dbReference type="RuleBase" id="RU363032"/>
    </source>
</evidence>
<reference evidence="11 12" key="1">
    <citation type="journal article" date="2016" name="Nat. Commun.">
        <title>Thousands of microbial genomes shed light on interconnected biogeochemical processes in an aquifer system.</title>
        <authorList>
            <person name="Anantharaman K."/>
            <person name="Brown C.T."/>
            <person name="Hug L.A."/>
            <person name="Sharon I."/>
            <person name="Castelle C.J."/>
            <person name="Probst A.J."/>
            <person name="Thomas B.C."/>
            <person name="Singh A."/>
            <person name="Wilkins M.J."/>
            <person name="Karaoz U."/>
            <person name="Brodie E.L."/>
            <person name="Williams K.H."/>
            <person name="Hubbard S.S."/>
            <person name="Banfield J.F."/>
        </authorList>
    </citation>
    <scope>NUCLEOTIDE SEQUENCE [LARGE SCALE GENOMIC DNA]</scope>
    <source>
        <strain evidence="12">RBG_16_55_9</strain>
    </source>
</reference>
<comment type="caution">
    <text evidence="11">The sequence shown here is derived from an EMBL/GenBank/DDBJ whole genome shotgun (WGS) entry which is preliminary data.</text>
</comment>
<evidence type="ECO:0000256" key="1">
    <source>
        <dbReference type="ARBA" id="ARBA00004651"/>
    </source>
</evidence>
<accession>A0A1F5V2R4</accession>
<dbReference type="Proteomes" id="UP000179157">
    <property type="component" value="Unassembled WGS sequence"/>
</dbReference>
<dbReference type="Pfam" id="PF00528">
    <property type="entry name" value="BPD_transp_1"/>
    <property type="match status" value="1"/>
</dbReference>
<organism evidence="11 12">
    <name type="scientific">Fraserbacteria sp. (strain RBG_16_55_9)</name>
    <dbReference type="NCBI Taxonomy" id="1817864"/>
    <lineage>
        <taxon>Bacteria</taxon>
        <taxon>Candidatus Fraseribacteriota</taxon>
    </lineage>
</organism>
<dbReference type="NCBIfam" id="TIGR01726">
    <property type="entry name" value="HEQRo_perm_3TM"/>
    <property type="match status" value="1"/>
</dbReference>
<dbReference type="STRING" id="1817864.A2Z21_00875"/>
<comment type="subcellular location">
    <subcellularLocation>
        <location evidence="1 9">Cell membrane</location>
        <topology evidence="1 9">Multi-pass membrane protein</topology>
    </subcellularLocation>
</comment>
<sequence length="283" mass="31906">MDRTSTDWSRQARSAFWFVLRLGISGILLLGAVFLIFWGLGSHYTFHWAEALQFDYLMTFFIGLKVTLQLSVLGAILAILLGIFVALARLSPWGSMRDFAGVYVHTFRNLPFLVVALLFYYGLGKAISLHSFQFAGQTFRPEFIWGVLALGVYESSYLGETFRAGIQSVHKEQVEAARSLGMNYVQVMRYVVLPQAFRVILPPMTSTLIALVKESSLLFLIGVQELTNAARQLAIPTRRPYYFEFYTILACFYLAIVVPLSILSHWLEGRLGASRALKEAAHP</sequence>
<dbReference type="InterPro" id="IPR000515">
    <property type="entry name" value="MetI-like"/>
</dbReference>
<evidence type="ECO:0000259" key="10">
    <source>
        <dbReference type="PROSITE" id="PS50928"/>
    </source>
</evidence>
<evidence type="ECO:0000313" key="12">
    <source>
        <dbReference type="Proteomes" id="UP000179157"/>
    </source>
</evidence>
<dbReference type="EMBL" id="MFGX01000003">
    <property type="protein sequence ID" value="OGF57734.1"/>
    <property type="molecule type" value="Genomic_DNA"/>
</dbReference>
<dbReference type="GO" id="GO:0022857">
    <property type="term" value="F:transmembrane transporter activity"/>
    <property type="evidence" value="ECO:0007669"/>
    <property type="project" value="InterPro"/>
</dbReference>
<keyword evidence="7 9" id="KW-1133">Transmembrane helix</keyword>
<dbReference type="SUPFAM" id="SSF161098">
    <property type="entry name" value="MetI-like"/>
    <property type="match status" value="1"/>
</dbReference>
<feature type="transmembrane region" description="Helical" evidence="9">
    <location>
        <begin position="15"/>
        <end position="40"/>
    </location>
</feature>
<evidence type="ECO:0000256" key="2">
    <source>
        <dbReference type="ARBA" id="ARBA00010072"/>
    </source>
</evidence>
<gene>
    <name evidence="11" type="ORF">A2Z21_00875</name>
</gene>
<feature type="transmembrane region" description="Helical" evidence="9">
    <location>
        <begin position="241"/>
        <end position="262"/>
    </location>
</feature>
<dbReference type="PANTHER" id="PTHR30614:SF20">
    <property type="entry name" value="GLUTAMINE TRANSPORT SYSTEM PERMEASE PROTEIN GLNP"/>
    <property type="match status" value="1"/>
</dbReference>
<evidence type="ECO:0000256" key="6">
    <source>
        <dbReference type="ARBA" id="ARBA00022970"/>
    </source>
</evidence>
<evidence type="ECO:0000256" key="8">
    <source>
        <dbReference type="ARBA" id="ARBA00023136"/>
    </source>
</evidence>
<dbReference type="PROSITE" id="PS50928">
    <property type="entry name" value="ABC_TM1"/>
    <property type="match status" value="1"/>
</dbReference>
<feature type="transmembrane region" description="Helical" evidence="9">
    <location>
        <begin position="100"/>
        <end position="123"/>
    </location>
</feature>